<evidence type="ECO:0000256" key="6">
    <source>
        <dbReference type="SAM" id="MobiDB-lite"/>
    </source>
</evidence>
<evidence type="ECO:0000256" key="1">
    <source>
        <dbReference type="ARBA" id="ARBA00008601"/>
    </source>
</evidence>
<gene>
    <name evidence="9" type="ORF">psal_cds_637</name>
</gene>
<dbReference type="SUPFAM" id="SSF52799">
    <property type="entry name" value="(Phosphotyrosine protein) phosphatases II"/>
    <property type="match status" value="1"/>
</dbReference>
<comment type="catalytic activity">
    <reaction evidence="4">
        <text>O-phospho-L-seryl-[protein] + H2O = L-seryl-[protein] + phosphate</text>
        <dbReference type="Rhea" id="RHEA:20629"/>
        <dbReference type="Rhea" id="RHEA-COMP:9863"/>
        <dbReference type="Rhea" id="RHEA-COMP:11604"/>
        <dbReference type="ChEBI" id="CHEBI:15377"/>
        <dbReference type="ChEBI" id="CHEBI:29999"/>
        <dbReference type="ChEBI" id="CHEBI:43474"/>
        <dbReference type="ChEBI" id="CHEBI:83421"/>
        <dbReference type="EC" id="3.1.3.16"/>
    </reaction>
</comment>
<dbReference type="Pfam" id="PF00782">
    <property type="entry name" value="DSPc"/>
    <property type="match status" value="1"/>
</dbReference>
<keyword evidence="3" id="KW-0904">Protein phosphatase</keyword>
<dbReference type="PROSITE" id="PS00383">
    <property type="entry name" value="TYR_PHOSPHATASE_1"/>
    <property type="match status" value="1"/>
</dbReference>
<dbReference type="EMBL" id="KC977571">
    <property type="protein sequence ID" value="ATE82206.1"/>
    <property type="molecule type" value="Genomic_DNA"/>
</dbReference>
<evidence type="ECO:0000256" key="4">
    <source>
        <dbReference type="ARBA" id="ARBA00047761"/>
    </source>
</evidence>
<evidence type="ECO:0000259" key="7">
    <source>
        <dbReference type="PROSITE" id="PS50054"/>
    </source>
</evidence>
<dbReference type="PROSITE" id="PS50056">
    <property type="entry name" value="TYR_PHOSPHATASE_2"/>
    <property type="match status" value="1"/>
</dbReference>
<dbReference type="InterPro" id="IPR029021">
    <property type="entry name" value="Prot-tyrosine_phosphatase-like"/>
</dbReference>
<dbReference type="GO" id="GO:0007165">
    <property type="term" value="P:signal transduction"/>
    <property type="evidence" value="ECO:0007669"/>
    <property type="project" value="TreeGrafter"/>
</dbReference>
<dbReference type="KEGG" id="vg:34568270"/>
<dbReference type="InterPro" id="IPR016130">
    <property type="entry name" value="Tyr_Pase_AS"/>
</dbReference>
<dbReference type="InterPro" id="IPR020422">
    <property type="entry name" value="TYR_PHOSPHATASE_DUAL_dom"/>
</dbReference>
<comment type="catalytic activity">
    <reaction evidence="5">
        <text>O-phospho-L-threonyl-[protein] + H2O = L-threonyl-[protein] + phosphate</text>
        <dbReference type="Rhea" id="RHEA:47004"/>
        <dbReference type="Rhea" id="RHEA-COMP:11060"/>
        <dbReference type="Rhea" id="RHEA-COMP:11605"/>
        <dbReference type="ChEBI" id="CHEBI:15377"/>
        <dbReference type="ChEBI" id="CHEBI:30013"/>
        <dbReference type="ChEBI" id="CHEBI:43474"/>
        <dbReference type="ChEBI" id="CHEBI:61977"/>
        <dbReference type="EC" id="3.1.3.16"/>
    </reaction>
</comment>
<evidence type="ECO:0000256" key="2">
    <source>
        <dbReference type="ARBA" id="ARBA00022801"/>
    </source>
</evidence>
<dbReference type="PANTHER" id="PTHR45948">
    <property type="entry name" value="DUAL SPECIFICITY PROTEIN PHOSPHATASE DDB_G0269404-RELATED"/>
    <property type="match status" value="1"/>
</dbReference>
<reference evidence="9 10" key="1">
    <citation type="journal article" date="2013" name="Science">
        <title>Pandoraviruses: amoeba viruses with genomes up to 2.5 Mb reaching that of parasitic eukaryotes.</title>
        <authorList>
            <person name="Philippe N."/>
            <person name="Legendre M."/>
            <person name="Doutre G."/>
            <person name="Coute Y."/>
            <person name="Poirot O."/>
            <person name="Lescot M."/>
            <person name="Arslan D."/>
            <person name="Seltzer V."/>
            <person name="Bertaux L."/>
            <person name="Bruley C."/>
            <person name="Garin J."/>
            <person name="Claverie J.M."/>
            <person name="Abergel C."/>
        </authorList>
    </citation>
    <scope>NUCLEOTIDE SEQUENCE [LARGE SCALE GENOMIC DNA]</scope>
</reference>
<dbReference type="Gene3D" id="3.90.190.10">
    <property type="entry name" value="Protein tyrosine phosphatase superfamily"/>
    <property type="match status" value="1"/>
</dbReference>
<dbReference type="PROSITE" id="PS50054">
    <property type="entry name" value="TYR_PHOSPHATASE_DUAL"/>
    <property type="match status" value="1"/>
</dbReference>
<feature type="domain" description="Tyrosine specific protein phosphatases" evidence="8">
    <location>
        <begin position="119"/>
        <end position="176"/>
    </location>
</feature>
<feature type="domain" description="Tyrosine-protein phosphatase" evidence="7">
    <location>
        <begin position="51"/>
        <end position="198"/>
    </location>
</feature>
<dbReference type="GO" id="GO:0004725">
    <property type="term" value="F:protein tyrosine phosphatase activity"/>
    <property type="evidence" value="ECO:0007669"/>
    <property type="project" value="TreeGrafter"/>
</dbReference>
<evidence type="ECO:0000313" key="9">
    <source>
        <dbReference type="EMBL" id="ATE82206.1"/>
    </source>
</evidence>
<dbReference type="CDD" id="cd14498">
    <property type="entry name" value="DSP"/>
    <property type="match status" value="1"/>
</dbReference>
<evidence type="ECO:0000259" key="8">
    <source>
        <dbReference type="PROSITE" id="PS50056"/>
    </source>
</evidence>
<comment type="similarity">
    <text evidence="1">Belongs to the protein-tyrosine phosphatase family. Non-receptor class dual specificity subfamily.</text>
</comment>
<proteinExistence type="inferred from homology"/>
<feature type="region of interest" description="Disordered" evidence="6">
    <location>
        <begin position="1"/>
        <end position="43"/>
    </location>
</feature>
<dbReference type="GeneID" id="34568270"/>
<dbReference type="SMART" id="SM00195">
    <property type="entry name" value="DSPc"/>
    <property type="match status" value="1"/>
</dbReference>
<dbReference type="InterPro" id="IPR000387">
    <property type="entry name" value="Tyr_Pase_dom"/>
</dbReference>
<dbReference type="RefSeq" id="YP_009430045.1">
    <property type="nucleotide sequence ID" value="NC_022098.1"/>
</dbReference>
<dbReference type="PANTHER" id="PTHR45948:SF2">
    <property type="entry name" value="DUAL SPECIFICITY PROTEIN PHOSPHATASE"/>
    <property type="match status" value="1"/>
</dbReference>
<name>A0A291ATS6_9VIRU</name>
<organism evidence="9 10">
    <name type="scientific">Pandoravirus salinus</name>
    <dbReference type="NCBI Taxonomy" id="1349410"/>
    <lineage>
        <taxon>Viruses</taxon>
        <taxon>Pandoravirus</taxon>
    </lineage>
</organism>
<evidence type="ECO:0000256" key="5">
    <source>
        <dbReference type="ARBA" id="ARBA00048336"/>
    </source>
</evidence>
<protein>
    <submittedName>
        <fullName evidence="9">Protein tyrosine phosphatase</fullName>
    </submittedName>
</protein>
<sequence length="206" mass="22764">MRKKRKRAHVEETRYVSPLQQSRTDRQQHTTAHSRRRQKETMATDVDDCPFADRISPGLHLGDLRAMTALAQAEAEEQAEWCVITVLSERDLAGLALPRHVDRHHIIRADDDLTVDLTPEFARAHAVIASALARDKSVLVHCMGGISRSATIVAAHLVLDRGIDAATALSVLRKRRRCIGPNAAFRQQLKALAEANAASSTARATE</sequence>
<dbReference type="Proteomes" id="UP000204584">
    <property type="component" value="Segment"/>
</dbReference>
<evidence type="ECO:0000313" key="10">
    <source>
        <dbReference type="Proteomes" id="UP000204584"/>
    </source>
</evidence>
<keyword evidence="10" id="KW-1185">Reference proteome</keyword>
<evidence type="ECO:0000256" key="3">
    <source>
        <dbReference type="ARBA" id="ARBA00022912"/>
    </source>
</evidence>
<accession>A0A291ATS6</accession>
<dbReference type="InterPro" id="IPR000340">
    <property type="entry name" value="Dual-sp_phosphatase_cat-dom"/>
</dbReference>
<dbReference type="GO" id="GO:0004722">
    <property type="term" value="F:protein serine/threonine phosphatase activity"/>
    <property type="evidence" value="ECO:0007669"/>
    <property type="project" value="UniProtKB-EC"/>
</dbReference>
<keyword evidence="2" id="KW-0378">Hydrolase</keyword>